<proteinExistence type="predicted"/>
<comment type="caution">
    <text evidence="1">The sequence shown here is derived from an EMBL/GenBank/DDBJ whole genome shotgun (WGS) entry which is preliminary data.</text>
</comment>
<reference evidence="1" key="1">
    <citation type="submission" date="2020-06" db="EMBL/GenBank/DDBJ databases">
        <authorList>
            <consortium name="Plant Systems Biology data submission"/>
        </authorList>
    </citation>
    <scope>NUCLEOTIDE SEQUENCE</scope>
    <source>
        <strain evidence="1">D6</strain>
    </source>
</reference>
<name>A0A9N8E1V4_9STRA</name>
<dbReference type="EMBL" id="CAICTM010000532">
    <property type="protein sequence ID" value="CAB9512385.1"/>
    <property type="molecule type" value="Genomic_DNA"/>
</dbReference>
<dbReference type="Proteomes" id="UP001153069">
    <property type="component" value="Unassembled WGS sequence"/>
</dbReference>
<protein>
    <submittedName>
        <fullName evidence="1">Uncharacterized protein</fullName>
    </submittedName>
</protein>
<accession>A0A9N8E1V4</accession>
<keyword evidence="2" id="KW-1185">Reference proteome</keyword>
<dbReference type="AlphaFoldDB" id="A0A9N8E1V4"/>
<dbReference type="InterPro" id="IPR032675">
    <property type="entry name" value="LRR_dom_sf"/>
</dbReference>
<organism evidence="1 2">
    <name type="scientific">Seminavis robusta</name>
    <dbReference type="NCBI Taxonomy" id="568900"/>
    <lineage>
        <taxon>Eukaryota</taxon>
        <taxon>Sar</taxon>
        <taxon>Stramenopiles</taxon>
        <taxon>Ochrophyta</taxon>
        <taxon>Bacillariophyta</taxon>
        <taxon>Bacillariophyceae</taxon>
        <taxon>Bacillariophycidae</taxon>
        <taxon>Naviculales</taxon>
        <taxon>Naviculaceae</taxon>
        <taxon>Seminavis</taxon>
    </lineage>
</organism>
<evidence type="ECO:0000313" key="2">
    <source>
        <dbReference type="Proteomes" id="UP001153069"/>
    </source>
</evidence>
<gene>
    <name evidence="1" type="ORF">SEMRO_533_G161700.1</name>
</gene>
<dbReference type="SUPFAM" id="SSF52047">
    <property type="entry name" value="RNI-like"/>
    <property type="match status" value="1"/>
</dbReference>
<sequence>MTGILNCVERNGELVLRGDLGDCMDALWEHRTATTIVVEFFENMSETECLMLFAILAGYSTMTSLRVSSLMDKNKLPIKALKALLRNPSVRLDSLHLDTIKLTGDIKDYLVFVESLRLCSLRSVRLEDCEFEDPTIALDPLIRGLATIPTLEHVSLARTKLAPVGIVWNCQCLFPLLPQVRSLTLEEMPDFKTNTICLLALAIEDPSCALKELKILKHRLTRKSIAYIGRMLCKTQSLQDFTLEVKNCRQVIQLAKDLTNNIQSSSLRCLHFPGEWGASRESDYISGLRRAMIDMLQIQVQLKKITLGDRKCGLSRELARYVKMNQQNEQAIREFGRKRESLVCKQKVLRRSTSTKQEGTDPYSYYYDYSKSLLSGLFHPPEKRVRFRVD</sequence>
<dbReference type="Gene3D" id="3.80.10.10">
    <property type="entry name" value="Ribonuclease Inhibitor"/>
    <property type="match status" value="1"/>
</dbReference>
<evidence type="ECO:0000313" key="1">
    <source>
        <dbReference type="EMBL" id="CAB9512385.1"/>
    </source>
</evidence>